<dbReference type="EMBL" id="JBBXMP010000006">
    <property type="protein sequence ID" value="KAL0070656.1"/>
    <property type="molecule type" value="Genomic_DNA"/>
</dbReference>
<gene>
    <name evidence="2" type="ORF">AAF712_002499</name>
</gene>
<feature type="region of interest" description="Disordered" evidence="1">
    <location>
        <begin position="380"/>
        <end position="412"/>
    </location>
</feature>
<evidence type="ECO:0000313" key="3">
    <source>
        <dbReference type="Proteomes" id="UP001437256"/>
    </source>
</evidence>
<dbReference type="Proteomes" id="UP001437256">
    <property type="component" value="Unassembled WGS sequence"/>
</dbReference>
<reference evidence="2 3" key="1">
    <citation type="submission" date="2024-05" db="EMBL/GenBank/DDBJ databases">
        <title>A draft genome resource for the thread blight pathogen Marasmius tenuissimus strain MS-2.</title>
        <authorList>
            <person name="Yulfo-Soto G.E."/>
            <person name="Baruah I.K."/>
            <person name="Amoako-Attah I."/>
            <person name="Bukari Y."/>
            <person name="Meinhardt L.W."/>
            <person name="Bailey B.A."/>
            <person name="Cohen S.P."/>
        </authorList>
    </citation>
    <scope>NUCLEOTIDE SEQUENCE [LARGE SCALE GENOMIC DNA]</scope>
    <source>
        <strain evidence="2 3">MS-2</strain>
    </source>
</reference>
<accession>A0ABR3A9N2</accession>
<keyword evidence="3" id="KW-1185">Reference proteome</keyword>
<proteinExistence type="predicted"/>
<evidence type="ECO:0000256" key="1">
    <source>
        <dbReference type="SAM" id="MobiDB-lite"/>
    </source>
</evidence>
<name>A0ABR3A9N2_9AGAR</name>
<feature type="compositionally biased region" description="Basic and acidic residues" evidence="1">
    <location>
        <begin position="380"/>
        <end position="390"/>
    </location>
</feature>
<evidence type="ECO:0000313" key="2">
    <source>
        <dbReference type="EMBL" id="KAL0070656.1"/>
    </source>
</evidence>
<feature type="compositionally biased region" description="Acidic residues" evidence="1">
    <location>
        <begin position="12"/>
        <end position="26"/>
    </location>
</feature>
<comment type="caution">
    <text evidence="2">The sequence shown here is derived from an EMBL/GenBank/DDBJ whole genome shotgun (WGS) entry which is preliminary data.</text>
</comment>
<feature type="compositionally biased region" description="Basic residues" evidence="1">
    <location>
        <begin position="391"/>
        <end position="404"/>
    </location>
</feature>
<protein>
    <submittedName>
        <fullName evidence="2">Uncharacterized protein</fullName>
    </submittedName>
</protein>
<sequence>MSESNDQILPEDQQDTMEETNPMEEVDEFKRELVREQEEWDRLGHGISQGRMLTDAQWMATMDEHVGPLGNWLEPWLLKLRPIADMTKSNLWMLLELYVDAELNSVDEIDFGIEQVPETFRSFLPNQPTIIKILQLYPDYVAVFSCLQPGDDLNILKSEVITEIASLNLNPQKPGGSKETALEFIPEDEPNPESLQNTPFASVVLPRHCNAPVPQEIDLRKNLFDVGLMDSITVPWHVNFLPQLDIPQEQWHYYDFNTRAFMSTSFSDHLLERVVEVVSLAYMGVLGERAVIFWDETMWRGWGLIVENSKKNSLFSFAIIKGDDGNAVKEQILCEALTGPNFNEYFKARIRWDLDCRGIFNIEYWTTKYIAEGPFEYVKGTDSDSKEEGGKKKRSRWNRTKKSVQKNAEAGSSTQRTQVRAISFILNASLTFISRLLVLLTLHGTFWALELKMMLGRG</sequence>
<organism evidence="2 3">
    <name type="scientific">Marasmius tenuissimus</name>
    <dbReference type="NCBI Taxonomy" id="585030"/>
    <lineage>
        <taxon>Eukaryota</taxon>
        <taxon>Fungi</taxon>
        <taxon>Dikarya</taxon>
        <taxon>Basidiomycota</taxon>
        <taxon>Agaricomycotina</taxon>
        <taxon>Agaricomycetes</taxon>
        <taxon>Agaricomycetidae</taxon>
        <taxon>Agaricales</taxon>
        <taxon>Marasmiineae</taxon>
        <taxon>Marasmiaceae</taxon>
        <taxon>Marasmius</taxon>
    </lineage>
</organism>
<feature type="region of interest" description="Disordered" evidence="1">
    <location>
        <begin position="1"/>
        <end position="26"/>
    </location>
</feature>